<sequence>MSSTHVTVKPTELLFKYQFFYSNPLNMSLENVLDTLPGDKSRMVLEIIESLVNKTLDKDMQGFSEENVFGILTKEQQARLVEQSIFQIAKSKILYILYTHVV</sequence>
<evidence type="ECO:0000313" key="1">
    <source>
        <dbReference type="EMBL" id="MES1922588.1"/>
    </source>
</evidence>
<name>A0ABV2ASE8_9EUKA</name>
<organism evidence="1 2">
    <name type="scientific">Bonamia ostreae</name>
    <dbReference type="NCBI Taxonomy" id="126728"/>
    <lineage>
        <taxon>Eukaryota</taxon>
        <taxon>Sar</taxon>
        <taxon>Rhizaria</taxon>
        <taxon>Endomyxa</taxon>
        <taxon>Ascetosporea</taxon>
        <taxon>Haplosporida</taxon>
        <taxon>Bonamia</taxon>
    </lineage>
</organism>
<reference evidence="1 2" key="1">
    <citation type="journal article" date="2024" name="BMC Biol.">
        <title>Comparative genomics of Ascetosporea gives new insight into the evolutionary basis for animal parasitism in Rhizaria.</title>
        <authorList>
            <person name="Hiltunen Thoren M."/>
            <person name="Onut-Brannstrom I."/>
            <person name="Alfjorden A."/>
            <person name="Peckova H."/>
            <person name="Swords F."/>
            <person name="Hooper C."/>
            <person name="Holzer A.S."/>
            <person name="Bass D."/>
            <person name="Burki F."/>
        </authorList>
    </citation>
    <scope>NUCLEOTIDE SEQUENCE [LARGE SCALE GENOMIC DNA]</scope>
    <source>
        <strain evidence="1">20-A016</strain>
    </source>
</reference>
<evidence type="ECO:0000313" key="2">
    <source>
        <dbReference type="Proteomes" id="UP001439008"/>
    </source>
</evidence>
<gene>
    <name evidence="1" type="ORF">MHBO_004102</name>
</gene>
<dbReference type="Proteomes" id="UP001439008">
    <property type="component" value="Unassembled WGS sequence"/>
</dbReference>
<accession>A0ABV2ASE8</accession>
<comment type="caution">
    <text evidence="1">The sequence shown here is derived from an EMBL/GenBank/DDBJ whole genome shotgun (WGS) entry which is preliminary data.</text>
</comment>
<proteinExistence type="predicted"/>
<protein>
    <submittedName>
        <fullName evidence="1">Uncharacterized protein</fullName>
    </submittedName>
</protein>
<dbReference type="EMBL" id="JBDODL010003153">
    <property type="protein sequence ID" value="MES1922588.1"/>
    <property type="molecule type" value="Genomic_DNA"/>
</dbReference>
<keyword evidence="2" id="KW-1185">Reference proteome</keyword>